<evidence type="ECO:0000313" key="3">
    <source>
        <dbReference type="Proteomes" id="UP000295645"/>
    </source>
</evidence>
<dbReference type="OrthoDB" id="5952598at2"/>
<proteinExistence type="predicted"/>
<reference evidence="2 3" key="1">
    <citation type="submission" date="2019-03" db="EMBL/GenBank/DDBJ databases">
        <title>Above-ground endophytic microbial communities from plants in different locations in the United States.</title>
        <authorList>
            <person name="Frank C."/>
        </authorList>
    </citation>
    <scope>NUCLEOTIDE SEQUENCE [LARGE SCALE GENOMIC DNA]</scope>
    <source>
        <strain evidence="2 3">LP_13_YM</strain>
    </source>
</reference>
<keyword evidence="1" id="KW-1133">Transmembrane helix</keyword>
<evidence type="ECO:0000256" key="1">
    <source>
        <dbReference type="SAM" id="Phobius"/>
    </source>
</evidence>
<name>A0A4R3YW78_9GAMM</name>
<feature type="transmembrane region" description="Helical" evidence="1">
    <location>
        <begin position="61"/>
        <end position="85"/>
    </location>
</feature>
<dbReference type="EMBL" id="SMCS01000001">
    <property type="protein sequence ID" value="TCV97337.1"/>
    <property type="molecule type" value="Genomic_DNA"/>
</dbReference>
<comment type="caution">
    <text evidence="2">The sequence shown here is derived from an EMBL/GenBank/DDBJ whole genome shotgun (WGS) entry which is preliminary data.</text>
</comment>
<keyword evidence="1" id="KW-0812">Transmembrane</keyword>
<protein>
    <submittedName>
        <fullName evidence="2">Uncharacterized protein</fullName>
    </submittedName>
</protein>
<feature type="transmembrane region" description="Helical" evidence="1">
    <location>
        <begin position="97"/>
        <end position="122"/>
    </location>
</feature>
<gene>
    <name evidence="2" type="ORF">EC912_101337</name>
</gene>
<dbReference type="RefSeq" id="WP_132141414.1">
    <property type="nucleotide sequence ID" value="NZ_SMCS01000001.1"/>
</dbReference>
<feature type="transmembrane region" description="Helical" evidence="1">
    <location>
        <begin position="27"/>
        <end position="49"/>
    </location>
</feature>
<evidence type="ECO:0000313" key="2">
    <source>
        <dbReference type="EMBL" id="TCV97337.1"/>
    </source>
</evidence>
<accession>A0A4R3YW78</accession>
<dbReference type="AlphaFoldDB" id="A0A4R3YW78"/>
<keyword evidence="3" id="KW-1185">Reference proteome</keyword>
<dbReference type="Proteomes" id="UP000295645">
    <property type="component" value="Unassembled WGS sequence"/>
</dbReference>
<keyword evidence="1" id="KW-0472">Membrane</keyword>
<organism evidence="2 3">
    <name type="scientific">Luteibacter rhizovicinus</name>
    <dbReference type="NCBI Taxonomy" id="242606"/>
    <lineage>
        <taxon>Bacteria</taxon>
        <taxon>Pseudomonadati</taxon>
        <taxon>Pseudomonadota</taxon>
        <taxon>Gammaproteobacteria</taxon>
        <taxon>Lysobacterales</taxon>
        <taxon>Rhodanobacteraceae</taxon>
        <taxon>Luteibacter</taxon>
    </lineage>
</organism>
<sequence>MSEETGYTPPAPARAGVARVPQSGHGIASFVISLVASVAIMLCVAVSGLMVATGHTDEDTLAFGVIGLTMFVFLLLAVAGVVLGIIGVRRRDRRRTFAAIGLSLNILILVGTAALVALGSLVN</sequence>